<dbReference type="KEGG" id="skr:BRX40_06450"/>
<organism evidence="1 3">
    <name type="scientific">Sphingomonas koreensis</name>
    <dbReference type="NCBI Taxonomy" id="93064"/>
    <lineage>
        <taxon>Bacteria</taxon>
        <taxon>Pseudomonadati</taxon>
        <taxon>Pseudomonadota</taxon>
        <taxon>Alphaproteobacteria</taxon>
        <taxon>Sphingomonadales</taxon>
        <taxon>Sphingomonadaceae</taxon>
        <taxon>Sphingomonas</taxon>
    </lineage>
</organism>
<dbReference type="Proteomes" id="UP000286681">
    <property type="component" value="Unassembled WGS sequence"/>
</dbReference>
<gene>
    <name evidence="1" type="ORF">BRX40_06450</name>
    <name evidence="2" type="ORF">CA257_11155</name>
</gene>
<sequence>MDAAFGDAAALAGGPSLVGGCGRRFRLRPVAAGATPLRDVLHAIAPLRVRPPLEPGLLWSRLAAHPRLSGEAMGLLGGSGG</sequence>
<proteinExistence type="predicted"/>
<dbReference type="Proteomes" id="UP000185161">
    <property type="component" value="Chromosome"/>
</dbReference>
<keyword evidence="3" id="KW-1185">Reference proteome</keyword>
<reference evidence="2 4" key="3">
    <citation type="submission" date="2018-07" db="EMBL/GenBank/DDBJ databases">
        <title>Genomic and Epidemiologic Investigation of an Indolent Hospital Outbreak.</title>
        <authorList>
            <person name="Johnson R.C."/>
            <person name="Deming C."/>
            <person name="Conlan S."/>
            <person name="Zellmer C.J."/>
            <person name="Michelin A.V."/>
            <person name="Lee-Lin S."/>
            <person name="Thomas P.J."/>
            <person name="Park M."/>
            <person name="Weingarten R.A."/>
            <person name="Less J."/>
            <person name="Dekker J.P."/>
            <person name="Frank K.M."/>
            <person name="Musser K.A."/>
            <person name="Mcquiston J.R."/>
            <person name="Henderson D.K."/>
            <person name="Lau A.F."/>
            <person name="Palmore T.N."/>
            <person name="Segre J.A."/>
        </authorList>
    </citation>
    <scope>NUCLEOTIDE SEQUENCE [LARGE SCALE GENOMIC DNA]</scope>
    <source>
        <strain evidence="2 4">SK-NIH.Env10_0317</strain>
    </source>
</reference>
<evidence type="ECO:0000313" key="1">
    <source>
        <dbReference type="EMBL" id="APR52120.1"/>
    </source>
</evidence>
<evidence type="ECO:0000313" key="4">
    <source>
        <dbReference type="Proteomes" id="UP000286681"/>
    </source>
</evidence>
<evidence type="ECO:0000313" key="3">
    <source>
        <dbReference type="Proteomes" id="UP000185161"/>
    </source>
</evidence>
<dbReference type="AlphaFoldDB" id="A0A1L6J984"/>
<name>A0A1L6J984_9SPHN</name>
<reference evidence="3" key="2">
    <citation type="submission" date="2016-12" db="EMBL/GenBank/DDBJ databases">
        <title>Whole genome sequencing of Sphingomonas sp. ABOJV.</title>
        <authorList>
            <person name="Conlan S."/>
            <person name="Thomas P.J."/>
            <person name="Mullikin J."/>
            <person name="Palmore T.N."/>
            <person name="Frank K.M."/>
            <person name="Segre J.A."/>
        </authorList>
    </citation>
    <scope>NUCLEOTIDE SEQUENCE [LARGE SCALE GENOMIC DNA]</scope>
    <source>
        <strain evidence="3">ABOJV</strain>
    </source>
</reference>
<reference evidence="1" key="1">
    <citation type="submission" date="2016-12" db="EMBL/GenBank/DDBJ databases">
        <title>Whole genome sequencing of Sphingomonas koreensis.</title>
        <authorList>
            <person name="Conlan S."/>
            <person name="Thomas P.J."/>
            <person name="Mullikin J."/>
            <person name="Palmore T.N."/>
            <person name="Frank K.M."/>
            <person name="Segre J.A."/>
        </authorList>
    </citation>
    <scope>NUCLEOTIDE SEQUENCE</scope>
    <source>
        <strain evidence="1">ABOJV</strain>
    </source>
</reference>
<accession>A0A1L6J984</accession>
<dbReference type="EMBL" id="QQWO01000008">
    <property type="protein sequence ID" value="RSV03040.1"/>
    <property type="molecule type" value="Genomic_DNA"/>
</dbReference>
<evidence type="ECO:0000313" key="2">
    <source>
        <dbReference type="EMBL" id="RSV03040.1"/>
    </source>
</evidence>
<dbReference type="EMBL" id="CP018820">
    <property type="protein sequence ID" value="APR52120.1"/>
    <property type="molecule type" value="Genomic_DNA"/>
</dbReference>
<protein>
    <submittedName>
        <fullName evidence="1">Uncharacterized protein</fullName>
    </submittedName>
</protein>